<feature type="compositionally biased region" description="Pro residues" evidence="1">
    <location>
        <begin position="1145"/>
        <end position="1167"/>
    </location>
</feature>
<feature type="compositionally biased region" description="Polar residues" evidence="1">
    <location>
        <begin position="753"/>
        <end position="762"/>
    </location>
</feature>
<feature type="region of interest" description="Disordered" evidence="1">
    <location>
        <begin position="1330"/>
        <end position="1370"/>
    </location>
</feature>
<feature type="region of interest" description="Disordered" evidence="1">
    <location>
        <begin position="182"/>
        <end position="213"/>
    </location>
</feature>
<feature type="region of interest" description="Disordered" evidence="1">
    <location>
        <begin position="1421"/>
        <end position="1593"/>
    </location>
</feature>
<feature type="compositionally biased region" description="Polar residues" evidence="1">
    <location>
        <begin position="690"/>
        <end position="701"/>
    </location>
</feature>
<feature type="compositionally biased region" description="Polar residues" evidence="1">
    <location>
        <begin position="1337"/>
        <end position="1347"/>
    </location>
</feature>
<dbReference type="Gene3D" id="1.20.5.340">
    <property type="match status" value="1"/>
</dbReference>
<feature type="compositionally biased region" description="Polar residues" evidence="1">
    <location>
        <begin position="1573"/>
        <end position="1592"/>
    </location>
</feature>
<gene>
    <name evidence="2" type="ORF">EOD39_6002</name>
</gene>
<protein>
    <submittedName>
        <fullName evidence="2">NHS-like protein 1</fullName>
    </submittedName>
</protein>
<feature type="compositionally biased region" description="Polar residues" evidence="1">
    <location>
        <begin position="1429"/>
        <end position="1447"/>
    </location>
</feature>
<feature type="compositionally biased region" description="Basic and acidic residues" evidence="1">
    <location>
        <begin position="198"/>
        <end position="213"/>
    </location>
</feature>
<feature type="compositionally biased region" description="Polar residues" evidence="1">
    <location>
        <begin position="583"/>
        <end position="600"/>
    </location>
</feature>
<evidence type="ECO:0000313" key="3">
    <source>
        <dbReference type="Proteomes" id="UP000289886"/>
    </source>
</evidence>
<feature type="compositionally biased region" description="Low complexity" evidence="1">
    <location>
        <begin position="1472"/>
        <end position="1486"/>
    </location>
</feature>
<feature type="compositionally biased region" description="Pro residues" evidence="1">
    <location>
        <begin position="1102"/>
        <end position="1118"/>
    </location>
</feature>
<dbReference type="Proteomes" id="UP000289886">
    <property type="component" value="Unassembled WGS sequence"/>
</dbReference>
<feature type="compositionally biased region" description="Low complexity" evidence="1">
    <location>
        <begin position="1673"/>
        <end position="1683"/>
    </location>
</feature>
<feature type="compositionally biased region" description="Pro residues" evidence="1">
    <location>
        <begin position="982"/>
        <end position="1003"/>
    </location>
</feature>
<dbReference type="EMBL" id="SCEB01000029">
    <property type="protein sequence ID" value="RXN01628.1"/>
    <property type="molecule type" value="Genomic_DNA"/>
</dbReference>
<dbReference type="PANTHER" id="PTHR23039:SF3">
    <property type="entry name" value="NHS-LIKE PROTEIN 1"/>
    <property type="match status" value="1"/>
</dbReference>
<feature type="compositionally biased region" description="Low complexity" evidence="1">
    <location>
        <begin position="1030"/>
        <end position="1045"/>
    </location>
</feature>
<feature type="region of interest" description="Disordered" evidence="1">
    <location>
        <begin position="687"/>
        <end position="762"/>
    </location>
</feature>
<feature type="region of interest" description="Disordered" evidence="1">
    <location>
        <begin position="1714"/>
        <end position="1771"/>
    </location>
</feature>
<feature type="region of interest" description="Disordered" evidence="1">
    <location>
        <begin position="1633"/>
        <end position="1687"/>
    </location>
</feature>
<accession>A0A662YYE4</accession>
<feature type="compositionally biased region" description="Pro residues" evidence="1">
    <location>
        <begin position="1072"/>
        <end position="1089"/>
    </location>
</feature>
<feature type="compositionally biased region" description="Polar residues" evidence="1">
    <location>
        <begin position="717"/>
        <end position="728"/>
    </location>
</feature>
<feature type="compositionally biased region" description="Polar residues" evidence="1">
    <location>
        <begin position="1199"/>
        <end position="1210"/>
    </location>
</feature>
<feature type="compositionally biased region" description="Pro residues" evidence="1">
    <location>
        <begin position="1017"/>
        <end position="1029"/>
    </location>
</feature>
<feature type="compositionally biased region" description="Polar residues" evidence="1">
    <location>
        <begin position="182"/>
        <end position="195"/>
    </location>
</feature>
<dbReference type="GO" id="GO:0030154">
    <property type="term" value="P:cell differentiation"/>
    <property type="evidence" value="ECO:0007669"/>
    <property type="project" value="TreeGrafter"/>
</dbReference>
<feature type="compositionally biased region" description="Polar residues" evidence="1">
    <location>
        <begin position="1714"/>
        <end position="1735"/>
    </location>
</feature>
<reference evidence="2 3" key="1">
    <citation type="submission" date="2019-01" db="EMBL/GenBank/DDBJ databases">
        <title>Draft Genome and Complete Hox-Cluster Characterization of the Sterlet Sturgeon (Acipenser ruthenus).</title>
        <authorList>
            <person name="Wei Q."/>
        </authorList>
    </citation>
    <scope>NUCLEOTIDE SEQUENCE [LARGE SCALE GENOMIC DNA]</scope>
    <source>
        <strain evidence="2">WHYD16114868_AA</strain>
        <tissue evidence="2">Blood</tissue>
    </source>
</reference>
<keyword evidence="3" id="KW-1185">Reference proteome</keyword>
<feature type="compositionally biased region" description="Low complexity" evidence="1">
    <location>
        <begin position="1060"/>
        <end position="1071"/>
    </location>
</feature>
<feature type="compositionally biased region" description="Polar residues" evidence="1">
    <location>
        <begin position="879"/>
        <end position="903"/>
    </location>
</feature>
<comment type="caution">
    <text evidence="2">The sequence shown here is derived from an EMBL/GenBank/DDBJ whole genome shotgun (WGS) entry which is preliminary data.</text>
</comment>
<dbReference type="InterPro" id="IPR024845">
    <property type="entry name" value="NHS-like"/>
</dbReference>
<feature type="compositionally biased region" description="Basic and acidic residues" evidence="1">
    <location>
        <begin position="1542"/>
        <end position="1552"/>
    </location>
</feature>
<dbReference type="PANTHER" id="PTHR23039">
    <property type="entry name" value="NANCE-HORAN SYNDROME PROTEIN"/>
    <property type="match status" value="1"/>
</dbReference>
<feature type="compositionally biased region" description="Pro residues" evidence="1">
    <location>
        <begin position="1046"/>
        <end position="1059"/>
    </location>
</feature>
<proteinExistence type="predicted"/>
<dbReference type="Pfam" id="PF15273">
    <property type="entry name" value="NHS"/>
    <property type="match status" value="1"/>
</dbReference>
<feature type="compositionally biased region" description="Low complexity" evidence="1">
    <location>
        <begin position="607"/>
        <end position="616"/>
    </location>
</feature>
<feature type="compositionally biased region" description="Polar residues" evidence="1">
    <location>
        <begin position="1742"/>
        <end position="1752"/>
    </location>
</feature>
<organism evidence="2 3">
    <name type="scientific">Acipenser ruthenus</name>
    <name type="common">Sterlet sturgeon</name>
    <dbReference type="NCBI Taxonomy" id="7906"/>
    <lineage>
        <taxon>Eukaryota</taxon>
        <taxon>Metazoa</taxon>
        <taxon>Chordata</taxon>
        <taxon>Craniata</taxon>
        <taxon>Vertebrata</taxon>
        <taxon>Euteleostomi</taxon>
        <taxon>Actinopterygii</taxon>
        <taxon>Chondrostei</taxon>
        <taxon>Acipenseriformes</taxon>
        <taxon>Acipenseridae</taxon>
        <taxon>Acipenser</taxon>
    </lineage>
</organism>
<feature type="compositionally biased region" description="Polar residues" evidence="1">
    <location>
        <begin position="910"/>
        <end position="925"/>
    </location>
</feature>
<feature type="compositionally biased region" description="Polar residues" evidence="1">
    <location>
        <begin position="1454"/>
        <end position="1470"/>
    </location>
</feature>
<feature type="compositionally biased region" description="Polar residues" evidence="1">
    <location>
        <begin position="1239"/>
        <end position="1257"/>
    </location>
</feature>
<feature type="region of interest" description="Disordered" evidence="1">
    <location>
        <begin position="583"/>
        <end position="616"/>
    </location>
</feature>
<evidence type="ECO:0000313" key="2">
    <source>
        <dbReference type="EMBL" id="RXN01628.1"/>
    </source>
</evidence>
<feature type="region of interest" description="Disordered" evidence="1">
    <location>
        <begin position="1238"/>
        <end position="1270"/>
    </location>
</feature>
<feature type="region of interest" description="Disordered" evidence="1">
    <location>
        <begin position="878"/>
        <end position="1214"/>
    </location>
</feature>
<name>A0A662YYE4_ACIRT</name>
<evidence type="ECO:0000256" key="1">
    <source>
        <dbReference type="SAM" id="MobiDB-lite"/>
    </source>
</evidence>
<feature type="compositionally biased region" description="Basic and acidic residues" evidence="1">
    <location>
        <begin position="702"/>
        <end position="716"/>
    </location>
</feature>
<feature type="compositionally biased region" description="Low complexity" evidence="1">
    <location>
        <begin position="953"/>
        <end position="972"/>
    </location>
</feature>
<sequence>MPFHQRTVEPQRVSRLKEEDYRVIIAGDRGDGNKVIVERVKVKKKLLFTTSEEVCCNTLTNVLRQLSDLSRHASNIFLEIERETRFVWEKSNRIQNRLETLQSTVHKLDHKKSKIPVSNLDDESKWTVHYTAPWHQQENIFLPTNRPACVEDLHRQAKVNLKSVLRECDKLRNDGFRSSQYYSQGPTFSSSNLSDGSLPEHDDRDRKSTVLSTEDEKLMYSMRPNTLVLGDVSDIDIQTNWTKSLPLPTPEEKMRQQAQAVQSDVVPINVTGKTFDRQASIRRSLVNSDTVVRCPKKVKRRKTITGVPDNIQKELVGHNELRGHSMYIPGQYSTLGRIGSGHSALQRSETRDFSCQTEEIKIVQPSVRRIRAQKGQGIAAQISLPNSSSGNRSTANDAAGVPFLSQVNGDLRFHSLPRSGARVSLQSMDKPDRAVYKSEETSCSTLPRQISKLQVDESVIHLRSTPVTGTLQRPKSQEVRSFQSDRVTSPACVVSPHATYSTSVIPNATLPSSTEVITIHTSQSSRKSNNKINSTSTYAPARPISTVSMSNGIGLKEEQNSSFTPATTPLCCDSAASLSIGNNTETGSQCSTLDGRNSCSMKDARSDSSYSESSFHSRSTIPADQWIYDTPENVLPHKSLTSSCSTPINHIYSSLERSSSKTDTSSLYSMDNDGYYTSMHLDSGLKARSQYGSSGMGNSRHSMYESRDHQSQDDRLSLNSDKSLSRTISLKKSKKPPLPPSRTDSLRRKPGKKSNSNGPVLNETLIATLQQSLQLNLKCKSGSTPSQSPSSDYDDPWVLRSRSHSTVSASSSSSISTSGPNIYSICPVTPSQSDSSSIRSEYADAWGYYVDFPGVQDNQLKSASAGAVLGDYGNGGSLPNGSRAFNPQQAPGTSVKTKMTTSPDKVHRVTSPSSGYSSQSNTPTAGTPVPVFLRSMSPAGGKSKPKVPERKSSLLSSVSVSSSSTSLSSNTSDTPRNHANPMNPPPPPPPLPQPGIPMAPPLLPGSSMDPSFTCGPPKAPPPPPPPLPPSSSMVTPSPVFTATQMFPPPPAPPLPPVLPQVPAMTSPTAPTTSPPHPTSPSFPPPPLLPQVPAMTSPTAPITSPPHPSSPSFPPPPPEVLLDPSFTADVTHSLPSPPLFHVHIPVTPPPPPPPAPPLPAVVPPPAPPLTLKALKDAIKPKNPPSICNNQHPASNDKGKSPTSNQPESSKTMMPLITPKALQMVQLRSVRKSEILEFEKTIQNPQVKHELINSQNPSSPEKPKLLERPSSLQTSFKINDLKKPPTPVKNFQLIIAKDAQISEAVSGLATSNGMSENPSMPNKLDVFSGITDELHPCPHTTSPQENEASPTKGGTTTPPKKKPLVISKKPNLTLIVPPGQTLSIQAENQDLTKAHATKVLSPQNGISITTGNSEEENGLLKVLQSGEETDSGNTTPVAKTPDSLSSESTADGVWKVQTSLIQQEEQTLSDYKNISDVDGDSSTSGSISSKEDENGEVFEANPANPSPVSSTCGESSEEMVTPTRPRTTDDLFAAIHRSKRRVLGRKDSEEDRARNHSPSPPVTPTGGVPSLASPHRQTGSIQRSIRKSATSSDNFKALLLKKGSRSETSFRMSATEMLKNTAPKFQRTCSESTLDLLDSHSGSPGKNKPAQDEWAKSEGFLPRSASLSGTKYGRSRTPPSAASSRYNARNRILSSPMTVICEGEGELAESIHSKSASSLGNANGMSTGRLQSSQNLVHTLPLQEETSSPSSQTDCSKKSEKVCPSENCNGTLL</sequence>